<keyword evidence="2" id="KW-0547">Nucleotide-binding</keyword>
<dbReference type="EMBL" id="AP012057">
    <property type="protein sequence ID" value="BAN00407.1"/>
    <property type="molecule type" value="Genomic_DNA"/>
</dbReference>
<dbReference type="CDD" id="cd03260">
    <property type="entry name" value="ABC_PstB_phosphate_transporter"/>
    <property type="match status" value="1"/>
</dbReference>
<name>A0A6C7DYQ1_ILUCY</name>
<keyword evidence="1" id="KW-0813">Transport</keyword>
<dbReference type="PROSITE" id="PS50893">
    <property type="entry name" value="ABC_TRANSPORTER_2"/>
    <property type="match status" value="1"/>
</dbReference>
<keyword evidence="3 6" id="KW-0067">ATP-binding</keyword>
<dbReference type="PANTHER" id="PTHR43423:SF1">
    <property type="entry name" value="ABC TRANSPORTER I FAMILY MEMBER 17"/>
    <property type="match status" value="1"/>
</dbReference>
<keyword evidence="7" id="KW-1185">Reference proteome</keyword>
<organism evidence="6 7">
    <name type="scientific">Ilumatobacter coccineus (strain NBRC 103263 / KCTC 29153 / YM16-304)</name>
    <dbReference type="NCBI Taxonomy" id="1313172"/>
    <lineage>
        <taxon>Bacteria</taxon>
        <taxon>Bacillati</taxon>
        <taxon>Actinomycetota</taxon>
        <taxon>Acidimicrobiia</taxon>
        <taxon>Acidimicrobiales</taxon>
        <taxon>Ilumatobacteraceae</taxon>
        <taxon>Ilumatobacter</taxon>
    </lineage>
</organism>
<dbReference type="AlphaFoldDB" id="A0A6C7DYQ1"/>
<dbReference type="PROSITE" id="PS00211">
    <property type="entry name" value="ABC_TRANSPORTER_1"/>
    <property type="match status" value="1"/>
</dbReference>
<dbReference type="Pfam" id="PF00005">
    <property type="entry name" value="ABC_tran"/>
    <property type="match status" value="1"/>
</dbReference>
<dbReference type="GO" id="GO:0005315">
    <property type="term" value="F:phosphate transmembrane transporter activity"/>
    <property type="evidence" value="ECO:0007669"/>
    <property type="project" value="InterPro"/>
</dbReference>
<sequence length="267" mass="28900">MTSTRHPAAHACCSTPESDIDRDERYVSLVTSPAMFELRDVVAGPVDSPILRGVSLSVPCDGILAVAGPSGSGKSTMLRLLNRLDDPLSGDILWEGRNVRDWDPSELRRRVAMIFQKAPVFPGTVRDNFLVADSDLTPERAEHALQHVGLDVELLERAASNLSGGEAQRMSIARALLTSPSVLLADEPTASLDRASRLTIEDLGREIADGGVPIVWITHDTEQLRRIADHVVVLIDGEIAAFGHLDELDRHDDPIVRQLVGAGGSVE</sequence>
<dbReference type="GO" id="GO:0035435">
    <property type="term" value="P:phosphate ion transmembrane transport"/>
    <property type="evidence" value="ECO:0007669"/>
    <property type="project" value="InterPro"/>
</dbReference>
<feature type="domain" description="ABC transporter" evidence="5">
    <location>
        <begin position="36"/>
        <end position="261"/>
    </location>
</feature>
<dbReference type="PANTHER" id="PTHR43423">
    <property type="entry name" value="ABC TRANSPORTER I FAMILY MEMBER 17"/>
    <property type="match status" value="1"/>
</dbReference>
<dbReference type="Proteomes" id="UP000011863">
    <property type="component" value="Chromosome"/>
</dbReference>
<evidence type="ECO:0000313" key="7">
    <source>
        <dbReference type="Proteomes" id="UP000011863"/>
    </source>
</evidence>
<dbReference type="SMART" id="SM00382">
    <property type="entry name" value="AAA"/>
    <property type="match status" value="1"/>
</dbReference>
<dbReference type="InterPro" id="IPR003593">
    <property type="entry name" value="AAA+_ATPase"/>
</dbReference>
<evidence type="ECO:0000256" key="2">
    <source>
        <dbReference type="ARBA" id="ARBA00022741"/>
    </source>
</evidence>
<evidence type="ECO:0000259" key="5">
    <source>
        <dbReference type="PROSITE" id="PS50893"/>
    </source>
</evidence>
<evidence type="ECO:0000256" key="4">
    <source>
        <dbReference type="ARBA" id="ARBA00022967"/>
    </source>
</evidence>
<evidence type="ECO:0000313" key="6">
    <source>
        <dbReference type="EMBL" id="BAN00407.1"/>
    </source>
</evidence>
<reference evidence="6 7" key="1">
    <citation type="journal article" date="2013" name="Int. J. Syst. Evol. Microbiol.">
        <title>Ilumatobacter nonamiense sp. nov. and Ilumatobacter coccineum sp. nov., isolated from seashore sand.</title>
        <authorList>
            <person name="Matsumoto A."/>
            <person name="Kasai H."/>
            <person name="Matsuo Y."/>
            <person name="Shizuri Y."/>
            <person name="Ichikawa N."/>
            <person name="Fujita N."/>
            <person name="Omura S."/>
            <person name="Takahashi Y."/>
        </authorList>
    </citation>
    <scope>NUCLEOTIDE SEQUENCE [LARGE SCALE GENOMIC DNA]</scope>
    <source>
        <strain evidence="7">NBRC 103263 / KCTC 29153 / YM16-304</strain>
    </source>
</reference>
<protein>
    <submittedName>
        <fullName evidence="6">Putative ABC transporter ATP-binding protein</fullName>
    </submittedName>
</protein>
<evidence type="ECO:0000256" key="1">
    <source>
        <dbReference type="ARBA" id="ARBA00022448"/>
    </source>
</evidence>
<dbReference type="InterPro" id="IPR017871">
    <property type="entry name" value="ABC_transporter-like_CS"/>
</dbReference>
<dbReference type="InterPro" id="IPR027417">
    <property type="entry name" value="P-loop_NTPase"/>
</dbReference>
<dbReference type="GO" id="GO:0016020">
    <property type="term" value="C:membrane"/>
    <property type="evidence" value="ECO:0007669"/>
    <property type="project" value="InterPro"/>
</dbReference>
<dbReference type="InterPro" id="IPR005670">
    <property type="entry name" value="PstB-like"/>
</dbReference>
<accession>A0A6C7DYQ1</accession>
<evidence type="ECO:0000256" key="3">
    <source>
        <dbReference type="ARBA" id="ARBA00022840"/>
    </source>
</evidence>
<dbReference type="SUPFAM" id="SSF52540">
    <property type="entry name" value="P-loop containing nucleoside triphosphate hydrolases"/>
    <property type="match status" value="1"/>
</dbReference>
<dbReference type="InterPro" id="IPR003439">
    <property type="entry name" value="ABC_transporter-like_ATP-bd"/>
</dbReference>
<dbReference type="KEGG" id="aym:YM304_00930"/>
<keyword evidence="4" id="KW-1278">Translocase</keyword>
<proteinExistence type="predicted"/>
<gene>
    <name evidence="6" type="ORF">YM304_00930</name>
</gene>
<dbReference type="GO" id="GO:0005524">
    <property type="term" value="F:ATP binding"/>
    <property type="evidence" value="ECO:0007669"/>
    <property type="project" value="UniProtKB-KW"/>
</dbReference>
<dbReference type="Gene3D" id="3.40.50.300">
    <property type="entry name" value="P-loop containing nucleotide triphosphate hydrolases"/>
    <property type="match status" value="1"/>
</dbReference>
<dbReference type="GO" id="GO:0016887">
    <property type="term" value="F:ATP hydrolysis activity"/>
    <property type="evidence" value="ECO:0007669"/>
    <property type="project" value="InterPro"/>
</dbReference>